<dbReference type="InterPro" id="IPR029044">
    <property type="entry name" value="Nucleotide-diphossugar_trans"/>
</dbReference>
<evidence type="ECO:0000313" key="3">
    <source>
        <dbReference type="Proteomes" id="UP000245577"/>
    </source>
</evidence>
<keyword evidence="2" id="KW-0808">Transferase</keyword>
<gene>
    <name evidence="2" type="ORF">MBBWO_15060</name>
</gene>
<protein>
    <submittedName>
        <fullName evidence="2">N-glycosyltransferase</fullName>
    </submittedName>
</protein>
<dbReference type="OrthoDB" id="46222at2157"/>
<feature type="domain" description="Glycosyltransferase 2-like" evidence="1">
    <location>
        <begin position="138"/>
        <end position="265"/>
    </location>
</feature>
<evidence type="ECO:0000313" key="2">
    <source>
        <dbReference type="EMBL" id="PWB84740.1"/>
    </source>
</evidence>
<dbReference type="InterPro" id="IPR001173">
    <property type="entry name" value="Glyco_trans_2-like"/>
</dbReference>
<dbReference type="Gene3D" id="3.90.550.10">
    <property type="entry name" value="Spore Coat Polysaccharide Biosynthesis Protein SpsA, Chain A"/>
    <property type="match status" value="1"/>
</dbReference>
<evidence type="ECO:0000259" key="1">
    <source>
        <dbReference type="Pfam" id="PF00535"/>
    </source>
</evidence>
<dbReference type="GO" id="GO:0016740">
    <property type="term" value="F:transferase activity"/>
    <property type="evidence" value="ECO:0007669"/>
    <property type="project" value="UniProtKB-KW"/>
</dbReference>
<dbReference type="Proteomes" id="UP000245577">
    <property type="component" value="Unassembled WGS sequence"/>
</dbReference>
<accession>A0A2U1S5A7</accession>
<dbReference type="AlphaFoldDB" id="A0A2U1S5A7"/>
<dbReference type="Pfam" id="PF00535">
    <property type="entry name" value="Glycos_transf_2"/>
    <property type="match status" value="1"/>
</dbReference>
<dbReference type="SUPFAM" id="SSF53448">
    <property type="entry name" value="Nucleotide-diphospho-sugar transferases"/>
    <property type="match status" value="1"/>
</dbReference>
<reference evidence="2 3" key="1">
    <citation type="submission" date="2017-03" db="EMBL/GenBank/DDBJ databases">
        <title>Genome sequence of Methanobrevibacter wosei.</title>
        <authorList>
            <person name="Poehlein A."/>
            <person name="Seedorf H."/>
            <person name="Daniel R."/>
        </authorList>
    </citation>
    <scope>NUCLEOTIDE SEQUENCE [LARGE SCALE GENOMIC DNA]</scope>
    <source>
        <strain evidence="2 3">DSM 11979</strain>
    </source>
</reference>
<dbReference type="PANTHER" id="PTHR43179">
    <property type="entry name" value="RHAMNOSYLTRANSFERASE WBBL"/>
    <property type="match status" value="1"/>
</dbReference>
<dbReference type="EMBL" id="MZGU01000007">
    <property type="protein sequence ID" value="PWB84740.1"/>
    <property type="molecule type" value="Genomic_DNA"/>
</dbReference>
<dbReference type="PANTHER" id="PTHR43179:SF7">
    <property type="entry name" value="RHAMNOSYLTRANSFERASE WBBL"/>
    <property type="match status" value="1"/>
</dbReference>
<comment type="caution">
    <text evidence="2">The sequence shown here is derived from an EMBL/GenBank/DDBJ whole genome shotgun (WGS) entry which is preliminary data.</text>
</comment>
<name>A0A2U1S5A7_9EURY</name>
<sequence>MSNNIFKFLIKDKFNFKAALKNFKFYSEIKNSGFFDESFYRKTYSEYLKNEDPLTHYLTEGYKLGFLPSLNFDSDAYLDTYPQVRNAGINPLLHYIAHGQYEDKLVQSAYPIRRKEEILETNLMFLNNYKFENEPLVSIIILNLNGLSHLKRLFKDFDKKTNYSNYEIIVVDNGSSDESVKYLKDLKEELPIRIIENSENVSFSKGNNDAAEIANGEYLLLLNNDIEPTYGWLNEMMGAMLRNEKVGAVGAKLVFPYYYLDKNKSYKIQHSGDIFAERMTPCCLYAKNNSNPDLDLFDSHLNGTNKCIAVTGAVMLVKKDVYMDLGGLSEDYNYGLEDVDFCLNLHKNGFNTYYCGSALLFHHESSTRVKNKDYFDNDKKNYNVFWNRWGSYLSKHLLLDKIHNEKFFSVKDLKIVFINDNPNFDKPVSEMVKAYSELGYEVTVISNIEDKYLGNSTDVVISLVDEYDFNEVIARDDVVKVRLHIDSTMPQASIVSSDSVKDDDVFLLDSESPVGFALDIIDHIEYSLVSCDGFLWD</sequence>
<organism evidence="2 3">
    <name type="scientific">Methanobrevibacter woesei</name>
    <dbReference type="NCBI Taxonomy" id="190976"/>
    <lineage>
        <taxon>Archaea</taxon>
        <taxon>Methanobacteriati</taxon>
        <taxon>Methanobacteriota</taxon>
        <taxon>Methanomada group</taxon>
        <taxon>Methanobacteria</taxon>
        <taxon>Methanobacteriales</taxon>
        <taxon>Methanobacteriaceae</taxon>
        <taxon>Methanobrevibacter</taxon>
    </lineage>
</organism>
<proteinExistence type="predicted"/>
<dbReference type="CDD" id="cd04186">
    <property type="entry name" value="GT_2_like_c"/>
    <property type="match status" value="1"/>
</dbReference>
<keyword evidence="3" id="KW-1185">Reference proteome</keyword>
<dbReference type="RefSeq" id="WP_116670286.1">
    <property type="nucleotide sequence ID" value="NZ_MZGU01000007.1"/>
</dbReference>